<dbReference type="GO" id="GO:0004820">
    <property type="term" value="F:glycine-tRNA ligase activity"/>
    <property type="evidence" value="ECO:0007669"/>
    <property type="project" value="UniProtKB-UniRule"/>
</dbReference>
<feature type="domain" description="Aminoacyl-transfer RNA synthetases class-II family profile" evidence="9">
    <location>
        <begin position="10"/>
        <end position="324"/>
    </location>
</feature>
<dbReference type="CDD" id="cd00858">
    <property type="entry name" value="GlyRS_anticodon"/>
    <property type="match status" value="1"/>
</dbReference>
<comment type="catalytic activity">
    <reaction evidence="8">
        <text>tRNA(Gly) + glycine + ATP = glycyl-tRNA(Gly) + AMP + diphosphate</text>
        <dbReference type="Rhea" id="RHEA:16013"/>
        <dbReference type="Rhea" id="RHEA-COMP:9664"/>
        <dbReference type="Rhea" id="RHEA-COMP:9683"/>
        <dbReference type="ChEBI" id="CHEBI:30616"/>
        <dbReference type="ChEBI" id="CHEBI:33019"/>
        <dbReference type="ChEBI" id="CHEBI:57305"/>
        <dbReference type="ChEBI" id="CHEBI:78442"/>
        <dbReference type="ChEBI" id="CHEBI:78522"/>
        <dbReference type="ChEBI" id="CHEBI:456215"/>
        <dbReference type="EC" id="6.1.1.14"/>
    </reaction>
</comment>
<keyword evidence="6 8" id="KW-0648">Protein biosynthesis</keyword>
<dbReference type="InterPro" id="IPR002314">
    <property type="entry name" value="aa-tRNA-synt_IIb"/>
</dbReference>
<keyword evidence="3 8" id="KW-0436">Ligase</keyword>
<evidence type="ECO:0000313" key="10">
    <source>
        <dbReference type="EMBL" id="OGZ68566.1"/>
    </source>
</evidence>
<evidence type="ECO:0000256" key="5">
    <source>
        <dbReference type="ARBA" id="ARBA00022840"/>
    </source>
</evidence>
<comment type="similarity">
    <text evidence="1 8">Belongs to the class-II aminoacyl-tRNA synthetase family.</text>
</comment>
<keyword evidence="7 8" id="KW-0030">Aminoacyl-tRNA synthetase</keyword>
<feature type="binding site" evidence="8">
    <location>
        <position position="147"/>
    </location>
    <ligand>
        <name>substrate</name>
    </ligand>
</feature>
<dbReference type="Proteomes" id="UP000178820">
    <property type="component" value="Unassembled WGS sequence"/>
</dbReference>
<dbReference type="GO" id="GO:0006426">
    <property type="term" value="P:glycyl-tRNA aminoacylation"/>
    <property type="evidence" value="ECO:0007669"/>
    <property type="project" value="UniProtKB-UniRule"/>
</dbReference>
<dbReference type="InterPro" id="IPR036621">
    <property type="entry name" value="Anticodon-bd_dom_sf"/>
</dbReference>
<dbReference type="PANTHER" id="PTHR10745:SF8">
    <property type="entry name" value="DNA POLYMERASE SUBUNIT GAMMA-2, MITOCHONDRIAL"/>
    <property type="match status" value="1"/>
</dbReference>
<dbReference type="SUPFAM" id="SSF55681">
    <property type="entry name" value="Class II aaRS and biotin synthetases"/>
    <property type="match status" value="1"/>
</dbReference>
<feature type="binding site" evidence="8">
    <location>
        <begin position="301"/>
        <end position="305"/>
    </location>
    <ligand>
        <name>substrate</name>
    </ligand>
</feature>
<dbReference type="STRING" id="1802207.A3D44_01290"/>
<dbReference type="Gene3D" id="3.40.50.800">
    <property type="entry name" value="Anticodon-binding domain"/>
    <property type="match status" value="1"/>
</dbReference>
<dbReference type="InterPro" id="IPR027031">
    <property type="entry name" value="Gly-tRNA_synthase/POLG2"/>
</dbReference>
<dbReference type="Gene3D" id="3.30.930.10">
    <property type="entry name" value="Bira Bifunctional Protein, Domain 2"/>
    <property type="match status" value="1"/>
</dbReference>
<keyword evidence="2 8" id="KW-0963">Cytoplasm</keyword>
<proteinExistence type="inferred from homology"/>
<feature type="binding site" evidence="8">
    <location>
        <begin position="179"/>
        <end position="181"/>
    </location>
    <ligand>
        <name>ATP</name>
        <dbReference type="ChEBI" id="CHEBI:30616"/>
    </ligand>
</feature>
<evidence type="ECO:0000256" key="4">
    <source>
        <dbReference type="ARBA" id="ARBA00022741"/>
    </source>
</evidence>
<dbReference type="InterPro" id="IPR033731">
    <property type="entry name" value="GlyRS-like_core"/>
</dbReference>
<dbReference type="PRINTS" id="PR01043">
    <property type="entry name" value="TRNASYNTHGLY"/>
</dbReference>
<name>A0A1G2I197_9BACT</name>
<comment type="caution">
    <text evidence="10">The sequence shown here is derived from an EMBL/GenBank/DDBJ whole genome shotgun (WGS) entry which is preliminary data.</text>
</comment>
<dbReference type="NCBIfam" id="TIGR00389">
    <property type="entry name" value="glyS_dimeric"/>
    <property type="match status" value="1"/>
</dbReference>
<dbReference type="GO" id="GO:0005524">
    <property type="term" value="F:ATP binding"/>
    <property type="evidence" value="ECO:0007669"/>
    <property type="project" value="UniProtKB-UniRule"/>
</dbReference>
<evidence type="ECO:0000256" key="7">
    <source>
        <dbReference type="ARBA" id="ARBA00023146"/>
    </source>
</evidence>
<accession>A0A1G2I197</accession>
<dbReference type="Pfam" id="PF00587">
    <property type="entry name" value="tRNA-synt_2b"/>
    <property type="match status" value="1"/>
</dbReference>
<evidence type="ECO:0000259" key="9">
    <source>
        <dbReference type="PROSITE" id="PS50862"/>
    </source>
</evidence>
<organism evidence="10 11">
    <name type="scientific">Candidatus Staskawiczbacteria bacterium RIFCSPHIGHO2_02_FULL_42_22</name>
    <dbReference type="NCBI Taxonomy" id="1802207"/>
    <lineage>
        <taxon>Bacteria</taxon>
        <taxon>Candidatus Staskawicziibacteriota</taxon>
    </lineage>
</organism>
<evidence type="ECO:0000313" key="11">
    <source>
        <dbReference type="Proteomes" id="UP000178820"/>
    </source>
</evidence>
<dbReference type="FunFam" id="3.40.50.800:FF:000002">
    <property type="entry name" value="Glycine--tRNA ligase"/>
    <property type="match status" value="1"/>
</dbReference>
<evidence type="ECO:0000256" key="3">
    <source>
        <dbReference type="ARBA" id="ARBA00022598"/>
    </source>
</evidence>
<comment type="subunit">
    <text evidence="8">Homodimer.</text>
</comment>
<dbReference type="SUPFAM" id="SSF52954">
    <property type="entry name" value="Class II aaRS ABD-related"/>
    <property type="match status" value="1"/>
</dbReference>
<evidence type="ECO:0000256" key="6">
    <source>
        <dbReference type="ARBA" id="ARBA00022917"/>
    </source>
</evidence>
<dbReference type="GO" id="GO:0005737">
    <property type="term" value="C:cytoplasm"/>
    <property type="evidence" value="ECO:0007669"/>
    <property type="project" value="UniProtKB-SubCell"/>
</dbReference>
<sequence length="441" mass="51618">MKNQETNLIDTIVSFCKRRGFIFPGSEIYGGLANSWDYGPLGVELKNNIRQEWWKRFVHQRQDMVGIDAALIMNPKVWEASGHLKEFSDPLIECKKCHHRFRADQITSKDCPDCKGELTNSRQFNLMLKTFLGPAQDKASEVFFRPETAQAMFVNFKNILDTSRQRLPFGIAQTGKAFRNEITPGNFIFRTREFEQMEIEYFVRESEWQTSFEYWLEQMRQWLRHLGVKKWHEVEIPEADRAHYSKRTVDIEYDYPFGKKELYGLAYRGDFDLKNHMEKSGQDLRYTDPETKEQFLPHVIEPTFGLDRSVLVALLEAYHEDQAPTTEEGETEKRVVMKFPKWMAPVKVAIFPLVKNNPEIVAKAKGVYDVLKMNFVCQYDESGSIGKRYRRQDEIGTPYCITVDFDTLKRSGNITVRDRDTMKQEKVKIKNIASFIAKKTS</sequence>
<dbReference type="AlphaFoldDB" id="A0A1G2I197"/>
<feature type="binding site" evidence="8">
    <location>
        <begin position="305"/>
        <end position="308"/>
    </location>
    <ligand>
        <name>ATP</name>
        <dbReference type="ChEBI" id="CHEBI:30616"/>
    </ligand>
</feature>
<comment type="subcellular location">
    <subcellularLocation>
        <location evidence="8">Cytoplasm</location>
    </subcellularLocation>
</comment>
<feature type="binding site" evidence="8">
    <location>
        <position position="102"/>
    </location>
    <ligand>
        <name>substrate</name>
    </ligand>
</feature>
<dbReference type="GO" id="GO:0070062">
    <property type="term" value="C:extracellular exosome"/>
    <property type="evidence" value="ECO:0007669"/>
    <property type="project" value="UniProtKB-ARBA"/>
</dbReference>
<dbReference type="PANTHER" id="PTHR10745">
    <property type="entry name" value="GLYCYL-TRNA SYNTHETASE/DNA POLYMERASE SUBUNIT GAMMA-2"/>
    <property type="match status" value="1"/>
</dbReference>
<feature type="binding site" evidence="8">
    <location>
        <begin position="261"/>
        <end position="262"/>
    </location>
    <ligand>
        <name>ATP</name>
        <dbReference type="ChEBI" id="CHEBI:30616"/>
    </ligand>
</feature>
<protein>
    <recommendedName>
        <fullName evidence="8">Glycine--tRNA ligase</fullName>
        <ecNumber evidence="8">6.1.1.14</ecNumber>
    </recommendedName>
    <alternativeName>
        <fullName evidence="8">Glycyl-tRNA synthetase</fullName>
        <shortName evidence="8">GlyRS</shortName>
    </alternativeName>
</protein>
<dbReference type="InterPro" id="IPR004154">
    <property type="entry name" value="Anticodon-bd"/>
</dbReference>
<dbReference type="Pfam" id="PF03129">
    <property type="entry name" value="HGTP_anticodon"/>
    <property type="match status" value="1"/>
</dbReference>
<comment type="function">
    <text evidence="8">Catalyzes the attachment of glycine to tRNA(Gly).</text>
</comment>
<gene>
    <name evidence="8" type="primary">glyQS</name>
    <name evidence="10" type="ORF">A3D44_01290</name>
</gene>
<keyword evidence="4 8" id="KW-0547">Nucleotide-binding</keyword>
<dbReference type="EC" id="6.1.1.14" evidence="8"/>
<dbReference type="PROSITE" id="PS50862">
    <property type="entry name" value="AA_TRNA_LIGASE_II"/>
    <property type="match status" value="1"/>
</dbReference>
<dbReference type="GO" id="GO:0015966">
    <property type="term" value="P:diadenosine tetraphosphate biosynthetic process"/>
    <property type="evidence" value="ECO:0007669"/>
    <property type="project" value="UniProtKB-ARBA"/>
</dbReference>
<dbReference type="GO" id="GO:1990742">
    <property type="term" value="C:microvesicle"/>
    <property type="evidence" value="ECO:0007669"/>
    <property type="project" value="UniProtKB-ARBA"/>
</dbReference>
<feature type="binding site" evidence="8">
    <location>
        <begin position="194"/>
        <end position="198"/>
    </location>
    <ligand>
        <name>substrate</name>
    </ligand>
</feature>
<dbReference type="HAMAP" id="MF_00253_B">
    <property type="entry name" value="Gly_tRNA_synth_B"/>
    <property type="match status" value="1"/>
</dbReference>
<dbReference type="InterPro" id="IPR045864">
    <property type="entry name" value="aa-tRNA-synth_II/BPL/LPL"/>
</dbReference>
<dbReference type="CDD" id="cd00774">
    <property type="entry name" value="GlyRS-like_core"/>
    <property type="match status" value="1"/>
</dbReference>
<dbReference type="InterPro" id="IPR022961">
    <property type="entry name" value="Gly_tRNA_ligase_bac"/>
</dbReference>
<feature type="binding site" evidence="8">
    <location>
        <begin position="189"/>
        <end position="194"/>
    </location>
    <ligand>
        <name>ATP</name>
        <dbReference type="ChEBI" id="CHEBI:30616"/>
    </ligand>
</feature>
<dbReference type="NCBIfam" id="NF003211">
    <property type="entry name" value="PRK04173.1"/>
    <property type="match status" value="1"/>
</dbReference>
<keyword evidence="5 8" id="KW-0067">ATP-binding</keyword>
<dbReference type="InterPro" id="IPR006195">
    <property type="entry name" value="aa-tRNA-synth_II"/>
</dbReference>
<dbReference type="EMBL" id="MHOT01000021">
    <property type="protein sequence ID" value="OGZ68566.1"/>
    <property type="molecule type" value="Genomic_DNA"/>
</dbReference>
<evidence type="ECO:0000256" key="1">
    <source>
        <dbReference type="ARBA" id="ARBA00008226"/>
    </source>
</evidence>
<evidence type="ECO:0000256" key="8">
    <source>
        <dbReference type="HAMAP-Rule" id="MF_00253"/>
    </source>
</evidence>
<evidence type="ECO:0000256" key="2">
    <source>
        <dbReference type="ARBA" id="ARBA00022490"/>
    </source>
</evidence>
<dbReference type="GO" id="GO:0004081">
    <property type="term" value="F:bis(5'-nucleosyl)-tetraphosphatase (asymmetrical) activity"/>
    <property type="evidence" value="ECO:0007669"/>
    <property type="project" value="UniProtKB-ARBA"/>
</dbReference>
<reference evidence="10 11" key="1">
    <citation type="journal article" date="2016" name="Nat. Commun.">
        <title>Thousands of microbial genomes shed light on interconnected biogeochemical processes in an aquifer system.</title>
        <authorList>
            <person name="Anantharaman K."/>
            <person name="Brown C.T."/>
            <person name="Hug L.A."/>
            <person name="Sharon I."/>
            <person name="Castelle C.J."/>
            <person name="Probst A.J."/>
            <person name="Thomas B.C."/>
            <person name="Singh A."/>
            <person name="Wilkins M.J."/>
            <person name="Karaoz U."/>
            <person name="Brodie E.L."/>
            <person name="Williams K.H."/>
            <person name="Hubbard S.S."/>
            <person name="Banfield J.F."/>
        </authorList>
    </citation>
    <scope>NUCLEOTIDE SEQUENCE [LARGE SCALE GENOMIC DNA]</scope>
</reference>
<dbReference type="InterPro" id="IPR002315">
    <property type="entry name" value="tRNA-synt_gly"/>
</dbReference>